<evidence type="ECO:0000256" key="9">
    <source>
        <dbReference type="ARBA" id="ARBA00048743"/>
    </source>
</evidence>
<dbReference type="Proteomes" id="UP000271380">
    <property type="component" value="Chromosome"/>
</dbReference>
<dbReference type="InterPro" id="IPR018094">
    <property type="entry name" value="Thymidylate_kinase"/>
</dbReference>
<dbReference type="GO" id="GO:0006233">
    <property type="term" value="P:dTDP biosynthetic process"/>
    <property type="evidence" value="ECO:0007669"/>
    <property type="project" value="InterPro"/>
</dbReference>
<evidence type="ECO:0000256" key="8">
    <source>
        <dbReference type="ARBA" id="ARBA00022840"/>
    </source>
</evidence>
<dbReference type="Gene3D" id="3.40.50.300">
    <property type="entry name" value="P-loop containing nucleotide triphosphate hydrolases"/>
    <property type="match status" value="1"/>
</dbReference>
<keyword evidence="4 10" id="KW-0808">Transferase</keyword>
<dbReference type="EC" id="2.7.4.9" evidence="2 10"/>
<evidence type="ECO:0000256" key="1">
    <source>
        <dbReference type="ARBA" id="ARBA00009776"/>
    </source>
</evidence>
<proteinExistence type="inferred from homology"/>
<comment type="caution">
    <text evidence="10">Lacks conserved residue(s) required for the propagation of feature annotation.</text>
</comment>
<evidence type="ECO:0000256" key="10">
    <source>
        <dbReference type="HAMAP-Rule" id="MF_00165"/>
    </source>
</evidence>
<dbReference type="PANTHER" id="PTHR10344">
    <property type="entry name" value="THYMIDYLATE KINASE"/>
    <property type="match status" value="1"/>
</dbReference>
<dbReference type="SUPFAM" id="SSF52540">
    <property type="entry name" value="P-loop containing nucleoside triphosphate hydrolases"/>
    <property type="match status" value="1"/>
</dbReference>
<dbReference type="NCBIfam" id="NF005923">
    <property type="entry name" value="PRK07933.1"/>
    <property type="match status" value="1"/>
</dbReference>
<dbReference type="AlphaFoldDB" id="A0AB38VSF9"/>
<dbReference type="GO" id="GO:0006235">
    <property type="term" value="P:dTTP biosynthetic process"/>
    <property type="evidence" value="ECO:0007669"/>
    <property type="project" value="UniProtKB-UniRule"/>
</dbReference>
<keyword evidence="6 10" id="KW-0547">Nucleotide-binding</keyword>
<comment type="similarity">
    <text evidence="1 10">Belongs to the thymidylate kinase family.</text>
</comment>
<dbReference type="GO" id="GO:0006227">
    <property type="term" value="P:dUDP biosynthetic process"/>
    <property type="evidence" value="ECO:0007669"/>
    <property type="project" value="TreeGrafter"/>
</dbReference>
<evidence type="ECO:0000256" key="7">
    <source>
        <dbReference type="ARBA" id="ARBA00022777"/>
    </source>
</evidence>
<evidence type="ECO:0000313" key="13">
    <source>
        <dbReference type="Proteomes" id="UP000271380"/>
    </source>
</evidence>
<evidence type="ECO:0000256" key="4">
    <source>
        <dbReference type="ARBA" id="ARBA00022679"/>
    </source>
</evidence>
<protein>
    <recommendedName>
        <fullName evidence="3 10">Thymidylate kinase</fullName>
        <ecNumber evidence="2 10">2.7.4.9</ecNumber>
    </recommendedName>
    <alternativeName>
        <fullName evidence="10">dTMP kinase</fullName>
    </alternativeName>
</protein>
<evidence type="ECO:0000256" key="6">
    <source>
        <dbReference type="ARBA" id="ARBA00022741"/>
    </source>
</evidence>
<dbReference type="InterPro" id="IPR039430">
    <property type="entry name" value="Thymidylate_kin-like_dom"/>
</dbReference>
<comment type="function">
    <text evidence="10">Phosphorylation of dTMP to form dTDP in both de novo and salvage pathways of dTTP synthesis.</text>
</comment>
<accession>A0AB38VSF9</accession>
<keyword evidence="7 10" id="KW-0418">Kinase</keyword>
<evidence type="ECO:0000313" key="12">
    <source>
        <dbReference type="EMBL" id="VEH04662.1"/>
    </source>
</evidence>
<comment type="catalytic activity">
    <reaction evidence="9 10">
        <text>dTMP + ATP = dTDP + ADP</text>
        <dbReference type="Rhea" id="RHEA:13517"/>
        <dbReference type="ChEBI" id="CHEBI:30616"/>
        <dbReference type="ChEBI" id="CHEBI:58369"/>
        <dbReference type="ChEBI" id="CHEBI:63528"/>
        <dbReference type="ChEBI" id="CHEBI:456216"/>
        <dbReference type="EC" id="2.7.4.9"/>
    </reaction>
</comment>
<dbReference type="InterPro" id="IPR027417">
    <property type="entry name" value="P-loop_NTPase"/>
</dbReference>
<dbReference type="HAMAP" id="MF_00165">
    <property type="entry name" value="Thymidylate_kinase"/>
    <property type="match status" value="1"/>
</dbReference>
<dbReference type="PANTHER" id="PTHR10344:SF4">
    <property type="entry name" value="UMP-CMP KINASE 2, MITOCHONDRIAL"/>
    <property type="match status" value="1"/>
</dbReference>
<organism evidence="12 13">
    <name type="scientific">Corynebacterium kutscheri</name>
    <dbReference type="NCBI Taxonomy" id="35755"/>
    <lineage>
        <taxon>Bacteria</taxon>
        <taxon>Bacillati</taxon>
        <taxon>Actinomycetota</taxon>
        <taxon>Actinomycetes</taxon>
        <taxon>Mycobacteriales</taxon>
        <taxon>Corynebacteriaceae</taxon>
        <taxon>Corynebacterium</taxon>
    </lineage>
</organism>
<reference evidence="12 13" key="1">
    <citation type="submission" date="2018-12" db="EMBL/GenBank/DDBJ databases">
        <authorList>
            <consortium name="Pathogen Informatics"/>
        </authorList>
    </citation>
    <scope>NUCLEOTIDE SEQUENCE [LARGE SCALE GENOMIC DNA]</scope>
    <source>
        <strain evidence="12 13">NCTC949</strain>
    </source>
</reference>
<keyword evidence="5 10" id="KW-0545">Nucleotide biosynthesis</keyword>
<feature type="domain" description="Thymidylate kinase-like" evidence="11">
    <location>
        <begin position="21"/>
        <end position="175"/>
    </location>
</feature>
<gene>
    <name evidence="10 12" type="primary">tmk</name>
    <name evidence="12" type="ORF">NCTC949_00209</name>
</gene>
<dbReference type="GO" id="GO:0004798">
    <property type="term" value="F:dTMP kinase activity"/>
    <property type="evidence" value="ECO:0007669"/>
    <property type="project" value="UniProtKB-UniRule"/>
</dbReference>
<dbReference type="EMBL" id="LR134377">
    <property type="protein sequence ID" value="VEH04662.1"/>
    <property type="molecule type" value="Genomic_DNA"/>
</dbReference>
<sequence>MLLGHLNQNTTGIKKTMIISIEGIDGAGKNTLVTALKERFDAHTIAFPRYRDSLPAQLGQAALYGKMGDLTDSIYGMATLFALDRHGIKEEIAAYSSGGEKTDKLLLLDRYSASNAAYSSARAENDELFAWVENLEFKTLGLPRPDLQLLLGTAPQLAQQRAQYREATDDTRVRDHYESDSGLQERTFAAYVRLAQLDWASPWWIIQPTQDVAQVASEIAHWAGKRLN</sequence>
<name>A0AB38VSF9_9CORY</name>
<evidence type="ECO:0000256" key="5">
    <source>
        <dbReference type="ARBA" id="ARBA00022727"/>
    </source>
</evidence>
<evidence type="ECO:0000256" key="2">
    <source>
        <dbReference type="ARBA" id="ARBA00012980"/>
    </source>
</evidence>
<dbReference type="Pfam" id="PF02223">
    <property type="entry name" value="Thymidylate_kin"/>
    <property type="match status" value="1"/>
</dbReference>
<dbReference type="GO" id="GO:0005829">
    <property type="term" value="C:cytosol"/>
    <property type="evidence" value="ECO:0007669"/>
    <property type="project" value="TreeGrafter"/>
</dbReference>
<keyword evidence="8 10" id="KW-0067">ATP-binding</keyword>
<evidence type="ECO:0000259" key="11">
    <source>
        <dbReference type="Pfam" id="PF02223"/>
    </source>
</evidence>
<evidence type="ECO:0000256" key="3">
    <source>
        <dbReference type="ARBA" id="ARBA00017144"/>
    </source>
</evidence>
<dbReference type="GO" id="GO:0005524">
    <property type="term" value="F:ATP binding"/>
    <property type="evidence" value="ECO:0007669"/>
    <property type="project" value="UniProtKB-UniRule"/>
</dbReference>